<gene>
    <name evidence="1" type="primary">jg13671</name>
    <name evidence="1" type="ORF">PAEG_LOCUS23978</name>
</gene>
<dbReference type="OrthoDB" id="7487623at2759"/>
<evidence type="ECO:0000313" key="2">
    <source>
        <dbReference type="Proteomes" id="UP000838756"/>
    </source>
</evidence>
<protein>
    <submittedName>
        <fullName evidence="1">Jg13671 protein</fullName>
    </submittedName>
</protein>
<name>A0A8S4SJR6_9NEOP</name>
<dbReference type="EMBL" id="CAKXAJ010026200">
    <property type="protein sequence ID" value="CAH2261614.1"/>
    <property type="molecule type" value="Genomic_DNA"/>
</dbReference>
<comment type="caution">
    <text evidence="1">The sequence shown here is derived from an EMBL/GenBank/DDBJ whole genome shotgun (WGS) entry which is preliminary data.</text>
</comment>
<organism evidence="1 2">
    <name type="scientific">Pararge aegeria aegeria</name>
    <dbReference type="NCBI Taxonomy" id="348720"/>
    <lineage>
        <taxon>Eukaryota</taxon>
        <taxon>Metazoa</taxon>
        <taxon>Ecdysozoa</taxon>
        <taxon>Arthropoda</taxon>
        <taxon>Hexapoda</taxon>
        <taxon>Insecta</taxon>
        <taxon>Pterygota</taxon>
        <taxon>Neoptera</taxon>
        <taxon>Endopterygota</taxon>
        <taxon>Lepidoptera</taxon>
        <taxon>Glossata</taxon>
        <taxon>Ditrysia</taxon>
        <taxon>Papilionoidea</taxon>
        <taxon>Nymphalidae</taxon>
        <taxon>Satyrinae</taxon>
        <taxon>Satyrini</taxon>
        <taxon>Parargina</taxon>
        <taxon>Pararge</taxon>
    </lineage>
</organism>
<keyword evidence="2" id="KW-1185">Reference proteome</keyword>
<reference evidence="1" key="1">
    <citation type="submission" date="2022-03" db="EMBL/GenBank/DDBJ databases">
        <authorList>
            <person name="Lindestad O."/>
        </authorList>
    </citation>
    <scope>NUCLEOTIDE SEQUENCE</scope>
</reference>
<proteinExistence type="predicted"/>
<dbReference type="AlphaFoldDB" id="A0A8S4SJR6"/>
<dbReference type="Proteomes" id="UP000838756">
    <property type="component" value="Unassembled WGS sequence"/>
</dbReference>
<evidence type="ECO:0000313" key="1">
    <source>
        <dbReference type="EMBL" id="CAH2261614.1"/>
    </source>
</evidence>
<sequence length="74" mass="8484">MDENETKTKEIRIDFDEETEDSNLMPKPRKSFGVSNSIFGPLRFGSVLQTWTDISRINYVSALSFSDFKKGAFN</sequence>
<accession>A0A8S4SJR6</accession>